<dbReference type="OrthoDB" id="3643at2759"/>
<proteinExistence type="inferred from homology"/>
<dbReference type="Pfam" id="PF02538">
    <property type="entry name" value="Hydantoinase_B"/>
    <property type="match status" value="1"/>
</dbReference>
<dbReference type="Pfam" id="PF05378">
    <property type="entry name" value="Hydant_A_N"/>
    <property type="match status" value="1"/>
</dbReference>
<evidence type="ECO:0000259" key="4">
    <source>
        <dbReference type="Pfam" id="PF05378"/>
    </source>
</evidence>
<dbReference type="GO" id="GO:0005829">
    <property type="term" value="C:cytosol"/>
    <property type="evidence" value="ECO:0007669"/>
    <property type="project" value="TreeGrafter"/>
</dbReference>
<dbReference type="PANTHER" id="PTHR11365:SF26">
    <property type="entry name" value="5-OXOPROLINASE"/>
    <property type="match status" value="1"/>
</dbReference>
<dbReference type="InterPro" id="IPR003692">
    <property type="entry name" value="Hydantoinase_B"/>
</dbReference>
<evidence type="ECO:0000313" key="6">
    <source>
        <dbReference type="EMBL" id="OIW35729.1"/>
    </source>
</evidence>
<dbReference type="GO" id="GO:0006749">
    <property type="term" value="P:glutathione metabolic process"/>
    <property type="evidence" value="ECO:0007669"/>
    <property type="project" value="TreeGrafter"/>
</dbReference>
<comment type="similarity">
    <text evidence="1">Belongs to the oxoprolinase family.</text>
</comment>
<protein>
    <submittedName>
        <fullName evidence="6">Putative 5-oxoprolinase</fullName>
    </submittedName>
</protein>
<dbReference type="Pfam" id="PF01968">
    <property type="entry name" value="Hydantoinase_A"/>
    <property type="match status" value="1"/>
</dbReference>
<evidence type="ECO:0000313" key="7">
    <source>
        <dbReference type="Proteomes" id="UP000182658"/>
    </source>
</evidence>
<dbReference type="InterPro" id="IPR002821">
    <property type="entry name" value="Hydantoinase_A"/>
</dbReference>
<evidence type="ECO:0000259" key="3">
    <source>
        <dbReference type="Pfam" id="PF02538"/>
    </source>
</evidence>
<evidence type="ECO:0000259" key="2">
    <source>
        <dbReference type="Pfam" id="PF01968"/>
    </source>
</evidence>
<dbReference type="InParanoid" id="A0A1J7JQP5"/>
<feature type="domain" description="Hydantoinase A/oxoprolinase" evidence="2">
    <location>
        <begin position="252"/>
        <end position="545"/>
    </location>
</feature>
<dbReference type="STRING" id="1408157.A0A1J7JQP5"/>
<evidence type="ECO:0000256" key="1">
    <source>
        <dbReference type="ARBA" id="ARBA00010403"/>
    </source>
</evidence>
<feature type="domain" description="Hydantoinase B/oxoprolinase" evidence="3">
    <location>
        <begin position="759"/>
        <end position="1289"/>
    </location>
</feature>
<feature type="domain" description="Hydantoinase/oxoprolinase N-terminal" evidence="4">
    <location>
        <begin position="18"/>
        <end position="232"/>
    </location>
</feature>
<feature type="domain" description="Acetophenone carboxylase-like C-terminal" evidence="5">
    <location>
        <begin position="560"/>
        <end position="734"/>
    </location>
</feature>
<dbReference type="InterPro" id="IPR049517">
    <property type="entry name" value="ACX-like_C"/>
</dbReference>
<dbReference type="EMBL" id="KV875093">
    <property type="protein sequence ID" value="OIW35729.1"/>
    <property type="molecule type" value="Genomic_DNA"/>
</dbReference>
<keyword evidence="7" id="KW-1185">Reference proteome</keyword>
<dbReference type="Pfam" id="PF19278">
    <property type="entry name" value="Hydant_A_C"/>
    <property type="match status" value="1"/>
</dbReference>
<name>A0A1J7JQP5_9PEZI</name>
<organism evidence="6 7">
    <name type="scientific">Coniochaeta ligniaria NRRL 30616</name>
    <dbReference type="NCBI Taxonomy" id="1408157"/>
    <lineage>
        <taxon>Eukaryota</taxon>
        <taxon>Fungi</taxon>
        <taxon>Dikarya</taxon>
        <taxon>Ascomycota</taxon>
        <taxon>Pezizomycotina</taxon>
        <taxon>Sordariomycetes</taxon>
        <taxon>Sordariomycetidae</taxon>
        <taxon>Coniochaetales</taxon>
        <taxon>Coniochaetaceae</taxon>
        <taxon>Coniochaeta</taxon>
    </lineage>
</organism>
<evidence type="ECO:0000259" key="5">
    <source>
        <dbReference type="Pfam" id="PF19278"/>
    </source>
</evidence>
<dbReference type="PANTHER" id="PTHR11365">
    <property type="entry name" value="5-OXOPROLINASE RELATED"/>
    <property type="match status" value="1"/>
</dbReference>
<sequence length="1309" mass="141579">MPHSTDKPKVEGKSKIDIFIDRGGTFTDCIGIPQATNEDDIVVKLLSVDPGNYPDAPTEGIRRILERFTGQSHPRDAPVSTESIGVIRMGTTVATNALLERKGERSALLITKGFKDALEIGYQSRPKLFDLAIKKPEVLYSEVVEIDERVTMEVSTKDPFPPGSANVESDPALRVGQSGDIIRILEPLDLESTRESLEALRRKGFESICICLAHSYSFPDHENAIRDMAQELGFKSISTSSNLIPMIKLISRGMSATADAYLTPEIKKYVANFRKGFKGALEETRVQFMQSDGGLVDVSAFSGLRAILSGPAGGVIGYAKTSWHPDDRVPVIGFDMGGTSTDVSRYGGDLSHVFETTTAGVTIQSPQLDISTVAAGGGSILAWKSGLFAVGPESASAHPGPACYRKGGPLTVTDANLFLGRILPEYFPCIFGPGEDLPLDYDLTKRRFLELTEAINAETGGHKSAEEVALGFLAVANEAMCRPIRALAEGRGYETSAHRLVVFGGAGGQHGCSIARQLGIDTVVIHKYSSILSAYGMALADLVEEVQEPCSLVLGDDSKDEITRRFDSLKQRAVEGLRRQGVFSTDNIEMQPFLNLRYEGTDTQMMVAMPRDGDFKVAFERIHLQEFTFLLPSRDIVIDDIRVRGIAREYERPTPNPYRELLDKGATEAAKTIKTKPTYFAGCGWVNSPIYLLQNLQAGNQIQGPAIIIDNTQTIIVTPKSSARILKEHVVIRLASEKPSVNGTGTHQLSGLQRIIKADPVQLSIFGHRFMSIAEQMGRTLQKTAVSINIKERLDFSCAIFGPSGDLVANAPHVPVHLGSMAYAVKYQHQHHGSSLRPGDVLASNHPVAGGTHLPDITVITPVFDAGGKNILFYTASRGHHRDIGGYQGISGNANATEIFQEGASIVSFKLVSGGEFDETGMRKILVDEPARYPGCVGTSSLGDNLSDLRAQVAANAKGAALIQAMFEEHPKEIVQFYMDKIQANAEVAVRRFLQDTARKLGGRTLEAVDYLDNGSRIQLEIRINEDGSATFDFTGTGPEVVGNNNAPKSICLSAIIYSLRCLINEDIPLNHGCLSPIEVVNPEGSILNPSEYAAVYAGNTQTSQRIVDVILKAFEACAASHGCMNSVGFFGGRNVKEGDGYRFAYGETICGGSGAGDGWDGADAVHCHMTNTRISDVEILEKRYPIILREFSIRNDSGGQGQYNGGEGVQRIIECREPLTFSMISERRVTRPYGLNGGGDGAPGENLIMRKISTDKRRTVSLGPRGLVKLKPGDQFIIKTPGGGGWGKKTPTNGAVNRFSAVNGTSAL</sequence>
<gene>
    <name evidence="6" type="ORF">CONLIGDRAFT_710844</name>
</gene>
<accession>A0A1J7JQP5</accession>
<dbReference type="InterPro" id="IPR008040">
    <property type="entry name" value="Hydant_A_N"/>
</dbReference>
<dbReference type="InterPro" id="IPR045079">
    <property type="entry name" value="Oxoprolinase-like"/>
</dbReference>
<reference evidence="6 7" key="1">
    <citation type="submission" date="2016-10" db="EMBL/GenBank/DDBJ databases">
        <title>Draft genome sequence of Coniochaeta ligniaria NRRL30616, a lignocellulolytic fungus for bioabatement of inhibitors in plant biomass hydrolysates.</title>
        <authorList>
            <consortium name="DOE Joint Genome Institute"/>
            <person name="Jimenez D.J."/>
            <person name="Hector R.E."/>
            <person name="Riley R."/>
            <person name="Sun H."/>
            <person name="Grigoriev I.V."/>
            <person name="Van Elsas J.D."/>
            <person name="Nichols N.N."/>
        </authorList>
    </citation>
    <scope>NUCLEOTIDE SEQUENCE [LARGE SCALE GENOMIC DNA]</scope>
    <source>
        <strain evidence="6 7">NRRL 30616</strain>
    </source>
</reference>
<dbReference type="Proteomes" id="UP000182658">
    <property type="component" value="Unassembled WGS sequence"/>
</dbReference>
<dbReference type="GO" id="GO:0017168">
    <property type="term" value="F:5-oxoprolinase (ATP-hydrolyzing) activity"/>
    <property type="evidence" value="ECO:0007669"/>
    <property type="project" value="TreeGrafter"/>
</dbReference>